<reference evidence="2" key="1">
    <citation type="submission" date="2020-06" db="EMBL/GenBank/DDBJ databases">
        <title>WGS assembly of Ceratodon purpureus strain R40.</title>
        <authorList>
            <person name="Carey S.B."/>
            <person name="Jenkins J."/>
            <person name="Shu S."/>
            <person name="Lovell J.T."/>
            <person name="Sreedasyam A."/>
            <person name="Maumus F."/>
            <person name="Tiley G.P."/>
            <person name="Fernandez-Pozo N."/>
            <person name="Barry K."/>
            <person name="Chen C."/>
            <person name="Wang M."/>
            <person name="Lipzen A."/>
            <person name="Daum C."/>
            <person name="Saski C.A."/>
            <person name="Payton A.C."/>
            <person name="Mcbreen J.C."/>
            <person name="Conrad R.E."/>
            <person name="Kollar L.M."/>
            <person name="Olsson S."/>
            <person name="Huttunen S."/>
            <person name="Landis J.B."/>
            <person name="Wickett N.J."/>
            <person name="Johnson M.G."/>
            <person name="Rensing S.A."/>
            <person name="Grimwood J."/>
            <person name="Schmutz J."/>
            <person name="Mcdaniel S.F."/>
        </authorList>
    </citation>
    <scope>NUCLEOTIDE SEQUENCE</scope>
    <source>
        <strain evidence="2">R40</strain>
    </source>
</reference>
<comment type="caution">
    <text evidence="2">The sequence shown here is derived from an EMBL/GenBank/DDBJ whole genome shotgun (WGS) entry which is preliminary data.</text>
</comment>
<dbReference type="EMBL" id="CM026421">
    <property type="protein sequence ID" value="KAG0591971.1"/>
    <property type="molecule type" value="Genomic_DNA"/>
</dbReference>
<organism evidence="2 3">
    <name type="scientific">Ceratodon purpureus</name>
    <name type="common">Fire moss</name>
    <name type="synonym">Dicranum purpureum</name>
    <dbReference type="NCBI Taxonomy" id="3225"/>
    <lineage>
        <taxon>Eukaryota</taxon>
        <taxon>Viridiplantae</taxon>
        <taxon>Streptophyta</taxon>
        <taxon>Embryophyta</taxon>
        <taxon>Bryophyta</taxon>
        <taxon>Bryophytina</taxon>
        <taxon>Bryopsida</taxon>
        <taxon>Dicranidae</taxon>
        <taxon>Pseudoditrichales</taxon>
        <taxon>Ditrichaceae</taxon>
        <taxon>Ceratodon</taxon>
    </lineage>
</organism>
<feature type="region of interest" description="Disordered" evidence="1">
    <location>
        <begin position="1"/>
        <end position="29"/>
    </location>
</feature>
<sequence length="70" mass="7593">KTWAPALSKTLKAHTHLLPDQGSNGRAENLERSSFSYVIHKLDQGRKTDRVGAQPSPCPSPLNPASLITT</sequence>
<feature type="non-terminal residue" evidence="2">
    <location>
        <position position="1"/>
    </location>
</feature>
<gene>
    <name evidence="2" type="ORF">KC19_1G215200</name>
</gene>
<name>A0A8T0JB83_CERPU</name>
<dbReference type="AlphaFoldDB" id="A0A8T0JB83"/>
<dbReference type="Proteomes" id="UP000822688">
    <property type="component" value="Chromosome 1"/>
</dbReference>
<evidence type="ECO:0000256" key="1">
    <source>
        <dbReference type="SAM" id="MobiDB-lite"/>
    </source>
</evidence>
<protein>
    <submittedName>
        <fullName evidence="2">Uncharacterized protein</fullName>
    </submittedName>
</protein>
<accession>A0A8T0JB83</accession>
<evidence type="ECO:0000313" key="3">
    <source>
        <dbReference type="Proteomes" id="UP000822688"/>
    </source>
</evidence>
<feature type="region of interest" description="Disordered" evidence="1">
    <location>
        <begin position="45"/>
        <end position="70"/>
    </location>
</feature>
<evidence type="ECO:0000313" key="2">
    <source>
        <dbReference type="EMBL" id="KAG0591971.1"/>
    </source>
</evidence>
<proteinExistence type="predicted"/>
<keyword evidence="3" id="KW-1185">Reference proteome</keyword>